<dbReference type="SUPFAM" id="SSF48150">
    <property type="entry name" value="DNA-glycosylase"/>
    <property type="match status" value="1"/>
</dbReference>
<name>A0A9X4LYF4_9ACTN</name>
<keyword evidence="4" id="KW-0234">DNA repair</keyword>
<dbReference type="InterPro" id="IPR037046">
    <property type="entry name" value="AlkA_N_sf"/>
</dbReference>
<dbReference type="PANTHER" id="PTHR43003">
    <property type="entry name" value="DNA-3-METHYLADENINE GLYCOSYLASE"/>
    <property type="match status" value="1"/>
</dbReference>
<evidence type="ECO:0000256" key="1">
    <source>
        <dbReference type="ARBA" id="ARBA00000086"/>
    </source>
</evidence>
<dbReference type="InterPro" id="IPR051912">
    <property type="entry name" value="Alkylbase_DNA_Glycosylase/TA"/>
</dbReference>
<feature type="compositionally biased region" description="Basic and acidic residues" evidence="5">
    <location>
        <begin position="287"/>
        <end position="303"/>
    </location>
</feature>
<keyword evidence="3" id="KW-0227">DNA damage</keyword>
<keyword evidence="9" id="KW-1185">Reference proteome</keyword>
<accession>A0A9X4LYF4</accession>
<dbReference type="Pfam" id="PF06029">
    <property type="entry name" value="AlkA_N"/>
    <property type="match status" value="1"/>
</dbReference>
<dbReference type="InterPro" id="IPR003265">
    <property type="entry name" value="HhH-GPD_domain"/>
</dbReference>
<evidence type="ECO:0000259" key="6">
    <source>
        <dbReference type="SMART" id="SM00478"/>
    </source>
</evidence>
<dbReference type="RefSeq" id="WP_332519837.1">
    <property type="nucleotide sequence ID" value="NZ_JANRHA010000005.1"/>
</dbReference>
<gene>
    <name evidence="8" type="ORF">NVS88_08870</name>
</gene>
<dbReference type="EC" id="3.2.2.21" evidence="2"/>
<dbReference type="InterPro" id="IPR010316">
    <property type="entry name" value="AlkA_N"/>
</dbReference>
<dbReference type="PANTHER" id="PTHR43003:SF13">
    <property type="entry name" value="DNA-3-METHYLADENINE GLYCOSYLASE 2"/>
    <property type="match status" value="1"/>
</dbReference>
<evidence type="ECO:0000256" key="2">
    <source>
        <dbReference type="ARBA" id="ARBA00012000"/>
    </source>
</evidence>
<dbReference type="InterPro" id="IPR023170">
    <property type="entry name" value="HhH_base_excis_C"/>
</dbReference>
<feature type="domain" description="HhH-GPD" evidence="6">
    <location>
        <begin position="123"/>
        <end position="274"/>
    </location>
</feature>
<dbReference type="AlphaFoldDB" id="A0A9X4LYF4"/>
<evidence type="ECO:0000256" key="3">
    <source>
        <dbReference type="ARBA" id="ARBA00022763"/>
    </source>
</evidence>
<dbReference type="GO" id="GO:0006285">
    <property type="term" value="P:base-excision repair, AP site formation"/>
    <property type="evidence" value="ECO:0007669"/>
    <property type="project" value="TreeGrafter"/>
</dbReference>
<protein>
    <recommendedName>
        <fullName evidence="2">DNA-3-methyladenine glycosylase II</fullName>
        <ecNumber evidence="2">3.2.2.21</ecNumber>
    </recommendedName>
</protein>
<evidence type="ECO:0000313" key="9">
    <source>
        <dbReference type="Proteomes" id="UP001152755"/>
    </source>
</evidence>
<dbReference type="GO" id="GO:0032993">
    <property type="term" value="C:protein-DNA complex"/>
    <property type="evidence" value="ECO:0007669"/>
    <property type="project" value="TreeGrafter"/>
</dbReference>
<proteinExistence type="predicted"/>
<evidence type="ECO:0000256" key="4">
    <source>
        <dbReference type="ARBA" id="ARBA00023204"/>
    </source>
</evidence>
<dbReference type="Gene3D" id="3.30.310.20">
    <property type="entry name" value="DNA-3-methyladenine glycosylase AlkA, N-terminal domain"/>
    <property type="match status" value="1"/>
</dbReference>
<dbReference type="GO" id="GO:0043916">
    <property type="term" value="F:DNA-7-methylguanine glycosylase activity"/>
    <property type="evidence" value="ECO:0007669"/>
    <property type="project" value="TreeGrafter"/>
</dbReference>
<feature type="domain" description="DNA-3-methyladenine glycosylase AlkA N-terminal" evidence="7">
    <location>
        <begin position="1"/>
        <end position="113"/>
    </location>
</feature>
<dbReference type="SMART" id="SM01009">
    <property type="entry name" value="AlkA_N"/>
    <property type="match status" value="1"/>
</dbReference>
<evidence type="ECO:0000256" key="5">
    <source>
        <dbReference type="SAM" id="MobiDB-lite"/>
    </source>
</evidence>
<dbReference type="GO" id="GO:0032131">
    <property type="term" value="F:alkylated DNA binding"/>
    <property type="evidence" value="ECO:0007669"/>
    <property type="project" value="TreeGrafter"/>
</dbReference>
<sequence length="303" mass="32931">MFRAPFDRPWMDWFLRAHAAPGIESYEGGCYRTSVPLPHGPALISLRIGQDHVVLDTDANADRRDEAELLARIRRFLDLDADPLAVDRTLSADPRLAPLVSAAPGIRLPGCLDPHELLLRTMLGQQVSVAAARTAVARLARALGEPLHDPTGRLTHRFPASSAIAEHGAAVLTGPGRRVRSVIAVAAALADGTLRLDAARDPGELRAELLTLPGIGPWTAAYVGMRLLRDPDVLLSTDLVVRHGAELVDLDVEDTGHLTPWRSYASLHLWRVEVWRRAGLDPAAPPDRADPDAITHPDDTGRF</sequence>
<dbReference type="SMART" id="SM00478">
    <property type="entry name" value="ENDO3c"/>
    <property type="match status" value="1"/>
</dbReference>
<dbReference type="EMBL" id="JANRHA010000005">
    <property type="protein sequence ID" value="MDG3014668.1"/>
    <property type="molecule type" value="Genomic_DNA"/>
</dbReference>
<comment type="caution">
    <text evidence="8">The sequence shown here is derived from an EMBL/GenBank/DDBJ whole genome shotgun (WGS) entry which is preliminary data.</text>
</comment>
<evidence type="ECO:0000313" key="8">
    <source>
        <dbReference type="EMBL" id="MDG3014668.1"/>
    </source>
</evidence>
<dbReference type="GO" id="GO:0008725">
    <property type="term" value="F:DNA-3-methyladenine glycosylase activity"/>
    <property type="evidence" value="ECO:0007669"/>
    <property type="project" value="TreeGrafter"/>
</dbReference>
<dbReference type="Gene3D" id="1.10.1670.10">
    <property type="entry name" value="Helix-hairpin-Helix base-excision DNA repair enzymes (C-terminal)"/>
    <property type="match status" value="1"/>
</dbReference>
<dbReference type="SUPFAM" id="SSF55945">
    <property type="entry name" value="TATA-box binding protein-like"/>
    <property type="match status" value="1"/>
</dbReference>
<organism evidence="8 9">
    <name type="scientific">Speluncibacter jeojiensis</name>
    <dbReference type="NCBI Taxonomy" id="2710754"/>
    <lineage>
        <taxon>Bacteria</taxon>
        <taxon>Bacillati</taxon>
        <taxon>Actinomycetota</taxon>
        <taxon>Actinomycetes</taxon>
        <taxon>Mycobacteriales</taxon>
        <taxon>Speluncibacteraceae</taxon>
        <taxon>Speluncibacter</taxon>
    </lineage>
</organism>
<dbReference type="Proteomes" id="UP001152755">
    <property type="component" value="Unassembled WGS sequence"/>
</dbReference>
<dbReference type="InterPro" id="IPR011257">
    <property type="entry name" value="DNA_glycosylase"/>
</dbReference>
<comment type="catalytic activity">
    <reaction evidence="1">
        <text>Hydrolysis of alkylated DNA, releasing 3-methyladenine, 3-methylguanine, 7-methylguanine and 7-methyladenine.</text>
        <dbReference type="EC" id="3.2.2.21"/>
    </reaction>
</comment>
<feature type="region of interest" description="Disordered" evidence="5">
    <location>
        <begin position="281"/>
        <end position="303"/>
    </location>
</feature>
<dbReference type="GO" id="GO:0006307">
    <property type="term" value="P:DNA alkylation repair"/>
    <property type="evidence" value="ECO:0007669"/>
    <property type="project" value="TreeGrafter"/>
</dbReference>
<reference evidence="8" key="1">
    <citation type="submission" date="2022-08" db="EMBL/GenBank/DDBJ databases">
        <title>Genome analysis of Corynebacteriales strain.</title>
        <authorList>
            <person name="Lee S.D."/>
        </authorList>
    </citation>
    <scope>NUCLEOTIDE SEQUENCE</scope>
    <source>
        <strain evidence="8">D3-21</strain>
    </source>
</reference>
<dbReference type="Gene3D" id="1.10.340.30">
    <property type="entry name" value="Hypothetical protein, domain 2"/>
    <property type="match status" value="1"/>
</dbReference>
<evidence type="ECO:0000259" key="7">
    <source>
        <dbReference type="SMART" id="SM01009"/>
    </source>
</evidence>
<dbReference type="GO" id="GO:0005737">
    <property type="term" value="C:cytoplasm"/>
    <property type="evidence" value="ECO:0007669"/>
    <property type="project" value="TreeGrafter"/>
</dbReference>